<reference evidence="1" key="1">
    <citation type="submission" date="2020-05" db="EMBL/GenBank/DDBJ databases">
        <title>Large-scale comparative analyses of tick genomes elucidate their genetic diversity and vector capacities.</title>
        <authorList>
            <person name="Jia N."/>
            <person name="Wang J."/>
            <person name="Shi W."/>
            <person name="Du L."/>
            <person name="Sun Y."/>
            <person name="Zhan W."/>
            <person name="Jiang J."/>
            <person name="Wang Q."/>
            <person name="Zhang B."/>
            <person name="Ji P."/>
            <person name="Sakyi L.B."/>
            <person name="Cui X."/>
            <person name="Yuan T."/>
            <person name="Jiang B."/>
            <person name="Yang W."/>
            <person name="Lam T.T.-Y."/>
            <person name="Chang Q."/>
            <person name="Ding S."/>
            <person name="Wang X."/>
            <person name="Zhu J."/>
            <person name="Ruan X."/>
            <person name="Zhao L."/>
            <person name="Wei J."/>
            <person name="Que T."/>
            <person name="Du C."/>
            <person name="Cheng J."/>
            <person name="Dai P."/>
            <person name="Han X."/>
            <person name="Huang E."/>
            <person name="Gao Y."/>
            <person name="Liu J."/>
            <person name="Shao H."/>
            <person name="Ye R."/>
            <person name="Li L."/>
            <person name="Wei W."/>
            <person name="Wang X."/>
            <person name="Wang C."/>
            <person name="Yang T."/>
            <person name="Huo Q."/>
            <person name="Li W."/>
            <person name="Guo W."/>
            <person name="Chen H."/>
            <person name="Zhou L."/>
            <person name="Ni X."/>
            <person name="Tian J."/>
            <person name="Zhou Y."/>
            <person name="Sheng Y."/>
            <person name="Liu T."/>
            <person name="Pan Y."/>
            <person name="Xia L."/>
            <person name="Li J."/>
            <person name="Zhao F."/>
            <person name="Cao W."/>
        </authorList>
    </citation>
    <scope>NUCLEOTIDE SEQUENCE</scope>
    <source>
        <strain evidence="1">Dsil-2018</strain>
    </source>
</reference>
<evidence type="ECO:0000313" key="2">
    <source>
        <dbReference type="Proteomes" id="UP000821865"/>
    </source>
</evidence>
<evidence type="ECO:0000313" key="1">
    <source>
        <dbReference type="EMBL" id="KAH7953669.1"/>
    </source>
</evidence>
<keyword evidence="2" id="KW-1185">Reference proteome</keyword>
<dbReference type="EMBL" id="CM023473">
    <property type="protein sequence ID" value="KAH7953669.1"/>
    <property type="molecule type" value="Genomic_DNA"/>
</dbReference>
<name>A0ACB8CWW3_DERSI</name>
<comment type="caution">
    <text evidence="1">The sequence shown here is derived from an EMBL/GenBank/DDBJ whole genome shotgun (WGS) entry which is preliminary data.</text>
</comment>
<sequence>MERLNFHQGIASLYFFVALSINKDRFSIACYRALPAAMDQLEEEWRPPTLDDPWRLQLWPYRPHSPIVWFAQVDAQLYVNGVSSQLWRYLLLKREIPTEVFSRLDLPSSDQKMYEGLKTAFFQHFGVPVPDHLRSMTQFPSTADASEGMAQTTSSSSPSALGERCATARESCAAPTPQEPLCGDNKTTAPPASRSFPDDEQPPATLPAPSTTELVSPLVLSNDHLLRQRLSRGALVACPLSQNTFSVSASTPERHCFDVWPQGCLLGLRCAASENSCPARPAAPLFRWFSSLRPPDFTQVAGRTLLPRTSKAPALNTEPMFTGEVLRNLLTEAIHCISECGLQVVSVVCDCLAANVFNAKLLGCRVHEQSFETLKTFFPHPSNEEHIIFMIFVACHGLKLLRNLLADKGVLLSSTYGVIKVKLAAQTFSSSVSKALEFASVLKLPGLGNCMGTANFIAIVDREGLVTQDGRRMSVIAPAFTLNSVSQLAEKLLDAHLCK</sequence>
<proteinExistence type="predicted"/>
<protein>
    <submittedName>
        <fullName evidence="1">Uncharacterized protein</fullName>
    </submittedName>
</protein>
<accession>A0ACB8CWW3</accession>
<organism evidence="1 2">
    <name type="scientific">Dermacentor silvarum</name>
    <name type="common">Tick</name>
    <dbReference type="NCBI Taxonomy" id="543639"/>
    <lineage>
        <taxon>Eukaryota</taxon>
        <taxon>Metazoa</taxon>
        <taxon>Ecdysozoa</taxon>
        <taxon>Arthropoda</taxon>
        <taxon>Chelicerata</taxon>
        <taxon>Arachnida</taxon>
        <taxon>Acari</taxon>
        <taxon>Parasitiformes</taxon>
        <taxon>Ixodida</taxon>
        <taxon>Ixodoidea</taxon>
        <taxon>Ixodidae</taxon>
        <taxon>Rhipicephalinae</taxon>
        <taxon>Dermacentor</taxon>
    </lineage>
</organism>
<gene>
    <name evidence="1" type="ORF">HPB49_010987</name>
</gene>
<dbReference type="Proteomes" id="UP000821865">
    <property type="component" value="Chromosome 4"/>
</dbReference>